<accession>A0A3M6UTU8</accession>
<dbReference type="EMBL" id="RCHS01000744">
    <property type="protein sequence ID" value="RMX57101.1"/>
    <property type="molecule type" value="Genomic_DNA"/>
</dbReference>
<comment type="caution">
    <text evidence="18">The sequence shown here is derived from an EMBL/GenBank/DDBJ whole genome shotgun (WGS) entry which is preliminary data.</text>
</comment>
<dbReference type="InterPro" id="IPR002035">
    <property type="entry name" value="VWF_A"/>
</dbReference>
<dbReference type="InterPro" id="IPR013680">
    <property type="entry name" value="VDCC_a2/dsu"/>
</dbReference>
<dbReference type="OrthoDB" id="5982285at2759"/>
<evidence type="ECO:0000256" key="11">
    <source>
        <dbReference type="ARBA" id="ARBA00023065"/>
    </source>
</evidence>
<evidence type="ECO:0000256" key="14">
    <source>
        <dbReference type="ARBA" id="ARBA00023180"/>
    </source>
</evidence>
<dbReference type="STRING" id="46731.A0A3M6UTU8"/>
<comment type="subcellular location">
    <subcellularLocation>
        <location evidence="1">Membrane</location>
        <topology evidence="1">Single-pass type I membrane protein</topology>
    </subcellularLocation>
</comment>
<evidence type="ECO:0000256" key="7">
    <source>
        <dbReference type="ARBA" id="ARBA00022729"/>
    </source>
</evidence>
<keyword evidence="4" id="KW-0107">Calcium channel</keyword>
<dbReference type="PANTHER" id="PTHR10166">
    <property type="entry name" value="VOLTAGE-DEPENDENT CALCIUM CHANNEL SUBUNIT ALPHA-2/DELTA-RELATED"/>
    <property type="match status" value="1"/>
</dbReference>
<evidence type="ECO:0000256" key="15">
    <source>
        <dbReference type="ARBA" id="ARBA00023303"/>
    </source>
</evidence>
<dbReference type="AlphaFoldDB" id="A0A3M6UTU8"/>
<evidence type="ECO:0000256" key="12">
    <source>
        <dbReference type="ARBA" id="ARBA00023136"/>
    </source>
</evidence>
<keyword evidence="12" id="KW-0472">Membrane</keyword>
<dbReference type="PROSITE" id="PS50234">
    <property type="entry name" value="VWFA"/>
    <property type="match status" value="1"/>
</dbReference>
<name>A0A3M6UTU8_POCDA</name>
<evidence type="ECO:0000256" key="6">
    <source>
        <dbReference type="ARBA" id="ARBA00022723"/>
    </source>
</evidence>
<evidence type="ECO:0000256" key="10">
    <source>
        <dbReference type="ARBA" id="ARBA00022989"/>
    </source>
</evidence>
<evidence type="ECO:0000313" key="19">
    <source>
        <dbReference type="Proteomes" id="UP000275408"/>
    </source>
</evidence>
<keyword evidence="9" id="KW-0851">Voltage-gated channel</keyword>
<evidence type="ECO:0000256" key="4">
    <source>
        <dbReference type="ARBA" id="ARBA00022673"/>
    </source>
</evidence>
<keyword evidence="8" id="KW-0106">Calcium</keyword>
<dbReference type="InterPro" id="IPR013608">
    <property type="entry name" value="VWA_N"/>
</dbReference>
<dbReference type="Proteomes" id="UP000275408">
    <property type="component" value="Unassembled WGS sequence"/>
</dbReference>
<gene>
    <name evidence="18" type="ORF">pdam_00008241</name>
</gene>
<reference evidence="18 19" key="1">
    <citation type="journal article" date="2018" name="Sci. Rep.">
        <title>Comparative analysis of the Pocillopora damicornis genome highlights role of immune system in coral evolution.</title>
        <authorList>
            <person name="Cunning R."/>
            <person name="Bay R.A."/>
            <person name="Gillette P."/>
            <person name="Baker A.C."/>
            <person name="Traylor-Knowles N."/>
        </authorList>
    </citation>
    <scope>NUCLEOTIDE SEQUENCE [LARGE SCALE GENOMIC DNA]</scope>
    <source>
        <strain evidence="18">RSMAS</strain>
        <tissue evidence="18">Whole animal</tissue>
    </source>
</reference>
<keyword evidence="3" id="KW-0109">Calcium transport</keyword>
<evidence type="ECO:0000256" key="8">
    <source>
        <dbReference type="ARBA" id="ARBA00022837"/>
    </source>
</evidence>
<keyword evidence="6" id="KW-0479">Metal-binding</keyword>
<dbReference type="GO" id="GO:0005891">
    <property type="term" value="C:voltage-gated calcium channel complex"/>
    <property type="evidence" value="ECO:0007669"/>
    <property type="project" value="TreeGrafter"/>
</dbReference>
<keyword evidence="11" id="KW-0406">Ion transport</keyword>
<dbReference type="Pfam" id="PF00092">
    <property type="entry name" value="VWA"/>
    <property type="match status" value="1"/>
</dbReference>
<keyword evidence="10" id="KW-1133">Transmembrane helix</keyword>
<dbReference type="GO" id="GO:0046872">
    <property type="term" value="F:metal ion binding"/>
    <property type="evidence" value="ECO:0007669"/>
    <property type="project" value="UniProtKB-KW"/>
</dbReference>
<evidence type="ECO:0000256" key="1">
    <source>
        <dbReference type="ARBA" id="ARBA00004479"/>
    </source>
</evidence>
<keyword evidence="7 16" id="KW-0732">Signal</keyword>
<dbReference type="Pfam" id="PF08399">
    <property type="entry name" value="VWA_N"/>
    <property type="match status" value="1"/>
</dbReference>
<dbReference type="InterPro" id="IPR051173">
    <property type="entry name" value="Ca_channel_alpha-2/delta"/>
</dbReference>
<keyword evidence="5" id="KW-0812">Transmembrane</keyword>
<evidence type="ECO:0000256" key="13">
    <source>
        <dbReference type="ARBA" id="ARBA00023157"/>
    </source>
</evidence>
<keyword evidence="15" id="KW-0407">Ion channel</keyword>
<organism evidence="18 19">
    <name type="scientific">Pocillopora damicornis</name>
    <name type="common">Cauliflower coral</name>
    <name type="synonym">Millepora damicornis</name>
    <dbReference type="NCBI Taxonomy" id="46731"/>
    <lineage>
        <taxon>Eukaryota</taxon>
        <taxon>Metazoa</taxon>
        <taxon>Cnidaria</taxon>
        <taxon>Anthozoa</taxon>
        <taxon>Hexacorallia</taxon>
        <taxon>Scleractinia</taxon>
        <taxon>Astrocoeniina</taxon>
        <taxon>Pocilloporidae</taxon>
        <taxon>Pocillopora</taxon>
    </lineage>
</organism>
<evidence type="ECO:0000256" key="5">
    <source>
        <dbReference type="ARBA" id="ARBA00022692"/>
    </source>
</evidence>
<dbReference type="Pfam" id="PF08473">
    <property type="entry name" value="VGCC_alpha2"/>
    <property type="match status" value="2"/>
</dbReference>
<evidence type="ECO:0000259" key="17">
    <source>
        <dbReference type="PROSITE" id="PS50234"/>
    </source>
</evidence>
<dbReference type="SMART" id="SM00327">
    <property type="entry name" value="VWA"/>
    <property type="match status" value="1"/>
</dbReference>
<dbReference type="GO" id="GO:0005245">
    <property type="term" value="F:voltage-gated calcium channel activity"/>
    <property type="evidence" value="ECO:0007669"/>
    <property type="project" value="TreeGrafter"/>
</dbReference>
<keyword evidence="13" id="KW-1015">Disulfide bond</keyword>
<evidence type="ECO:0000313" key="18">
    <source>
        <dbReference type="EMBL" id="RMX57101.1"/>
    </source>
</evidence>
<evidence type="ECO:0000256" key="16">
    <source>
        <dbReference type="SAM" id="SignalP"/>
    </source>
</evidence>
<evidence type="ECO:0000256" key="3">
    <source>
        <dbReference type="ARBA" id="ARBA00022568"/>
    </source>
</evidence>
<protein>
    <recommendedName>
        <fullName evidence="17">VWFA domain-containing protein</fullName>
    </recommendedName>
</protein>
<dbReference type="Gene3D" id="3.40.50.410">
    <property type="entry name" value="von Willebrand factor, type A domain"/>
    <property type="match status" value="1"/>
</dbReference>
<keyword evidence="14" id="KW-0325">Glycoprotein</keyword>
<evidence type="ECO:0000256" key="9">
    <source>
        <dbReference type="ARBA" id="ARBA00022882"/>
    </source>
</evidence>
<feature type="domain" description="VWFA" evidence="17">
    <location>
        <begin position="250"/>
        <end position="429"/>
    </location>
</feature>
<dbReference type="Gene3D" id="3.30.450.20">
    <property type="entry name" value="PAS domain"/>
    <property type="match status" value="1"/>
</dbReference>
<dbReference type="PANTHER" id="PTHR10166:SF37">
    <property type="entry name" value="STOLID, ISOFORM H"/>
    <property type="match status" value="1"/>
</dbReference>
<evidence type="ECO:0000256" key="2">
    <source>
        <dbReference type="ARBA" id="ARBA00022448"/>
    </source>
</evidence>
<feature type="chain" id="PRO_5018086394" description="VWFA domain-containing protein" evidence="16">
    <location>
        <begin position="26"/>
        <end position="1098"/>
    </location>
</feature>
<keyword evidence="2" id="KW-0813">Transport</keyword>
<dbReference type="InterPro" id="IPR036465">
    <property type="entry name" value="vWFA_dom_sf"/>
</dbReference>
<proteinExistence type="predicted"/>
<feature type="signal peptide" evidence="16">
    <location>
        <begin position="1"/>
        <end position="25"/>
    </location>
</feature>
<keyword evidence="19" id="KW-1185">Reference proteome</keyword>
<sequence length="1098" mass="123102">MAEKFLVLFCSVYGLMLLFSVTVSGLKPTKDMVREWANRLGTNGSSFMDGNAGVKSLTQAYENFTYATTERINGVDVLKKMKKEMEVFFRNKSSSLKKLVKKAEEAYCKYKYDKNLKISEIDYPNSKDLDKYLNKSGIKLEYNSTFRSEISFNRSVIHVPTDVFDGASKIVNGIEWTSALESVFEGNRHEDPSLSWQYFGSDEGFMRTYPARHWDITNENNVDLFDARKRPCLCGSEILVYIQGATSPKNIIILIDASGSMHGVPMRIAKLSAQNLIDTFGDNDFFNVVYFNVEATVLCCEKEGPILLQATKKNKIFVKEELKKIADKDVAVWEKGMKKAFDLLEKANNFAKCQEAIMVLSDGTTSSLLELFAELNPDKKVRVFTFAVGPSAESTEALRNMACNNRGYFTRIQSVGAVREVSESYIRVLTRPMAMAPEANTTDHTVWTSVYLDALGLGMMVTGTLPVFHRKESAINCSEKGGMEAEEKREDHFLGVMGADVPLKYLKDFMLRPLVGLSGYMFAVNNNGMIIFHPRLKTVYGYLQDPPGVDLVDVETSVTGAEVQELRKAMIDKVPITADGPSHNGSSHKEFEVYDLSFDELRMTKRTMNYYFGGLEGTSFSLGIATPLLGYKYNLPEYTETEVIDKLHSELKETNKDIQIERWPYCRNVVLAEKTPLEQLINETESRDTKLCNNSELLTGLLVDLNVTARLPSVWKSKARPGVNDVFVRTYWGLHRSHSGSKDKRNSSSEDDIFRRVFGSQIPPASIIYTTKYLAAKSDENITSVFAYKRIYRNKFPAAILGYEMDMKAFVDTHIVKNTECQSEGSACDISCDRTGKNDYEGLYCYLVDENGFVVAGNDESSAGKFFGRVDAPVMRQLIRSNEENGSGIYNKVVLTDFQAVCQVKGGVNSGGVSFLLKVVAIFQFVQAAANSVIGACAWKKERRTSKTGGCTQITIYPLGSVIRPLKNRAQHYKTPLMYAYKTEFHAANANVYQYIHFHRRFGFSSSWIFAESGATTEATDDIPKNISCIRNITTYYADQGNVTLNGVTSCGDCSREHFVASVRHSNVYLVVINATCGKCDEIDREMGVPGEPRENIL</sequence>
<dbReference type="SUPFAM" id="SSF53300">
    <property type="entry name" value="vWA-like"/>
    <property type="match status" value="1"/>
</dbReference>